<dbReference type="InterPro" id="IPR036249">
    <property type="entry name" value="Thioredoxin-like_sf"/>
</dbReference>
<dbReference type="EC" id="2.5.1.18" evidence="3"/>
<dbReference type="GO" id="GO:0004364">
    <property type="term" value="F:glutathione transferase activity"/>
    <property type="evidence" value="ECO:0007669"/>
    <property type="project" value="UniProtKB-EC"/>
</dbReference>
<evidence type="ECO:0000256" key="4">
    <source>
        <dbReference type="ARBA" id="ARBA00022679"/>
    </source>
</evidence>
<dbReference type="InterPro" id="IPR050213">
    <property type="entry name" value="GST_superfamily"/>
</dbReference>
<dbReference type="GO" id="GO:0006749">
    <property type="term" value="P:glutathione metabolic process"/>
    <property type="evidence" value="ECO:0007669"/>
    <property type="project" value="TreeGrafter"/>
</dbReference>
<dbReference type="AlphaFoldDB" id="A0A7S0WFA7"/>
<sequence length="219" mass="24687">MAKPTIYYFNIRGRAEVMKLALEYAKVAYEIGLVDYQTMKADKEHYPFGQCPRYTDDQVDLVQSNTILRYIARKYNLDGKTDVEKAIVDMAMEGVESLRGKYVALIYQDQLAEPAKEAFAKAHIHKDSTAGRNGGAHLDYLDWFLRKSGTGHVAGTSITMGDLCVWEMLDLLLRVFPDIIKAEYPALAKFHADISEAPGIKEYLASDRRLAQVNNNNLG</sequence>
<dbReference type="SUPFAM" id="SSF52833">
    <property type="entry name" value="Thioredoxin-like"/>
    <property type="match status" value="1"/>
</dbReference>
<dbReference type="InterPro" id="IPR040079">
    <property type="entry name" value="Glutathione_S-Trfase"/>
</dbReference>
<dbReference type="Gene3D" id="3.40.30.10">
    <property type="entry name" value="Glutaredoxin"/>
    <property type="match status" value="1"/>
</dbReference>
<accession>A0A7S0WFA7</accession>
<feature type="domain" description="GST N-terminal" evidence="6">
    <location>
        <begin position="2"/>
        <end position="79"/>
    </location>
</feature>
<dbReference type="SUPFAM" id="SSF47616">
    <property type="entry name" value="GST C-terminal domain-like"/>
    <property type="match status" value="1"/>
</dbReference>
<name>A0A7S0WFA7_9CHLO</name>
<evidence type="ECO:0000256" key="5">
    <source>
        <dbReference type="ARBA" id="ARBA00047960"/>
    </source>
</evidence>
<dbReference type="SFLD" id="SFLDG00363">
    <property type="entry name" value="AMPS_(cytGST):_Alpha-__Mu-__Pi"/>
    <property type="match status" value="1"/>
</dbReference>
<dbReference type="PROSITE" id="PS50404">
    <property type="entry name" value="GST_NTER"/>
    <property type="match status" value="1"/>
</dbReference>
<protein>
    <recommendedName>
        <fullName evidence="3">glutathione transferase</fullName>
        <ecNumber evidence="3">2.5.1.18</ecNumber>
    </recommendedName>
</protein>
<dbReference type="Gene3D" id="1.20.1050.10">
    <property type="match status" value="1"/>
</dbReference>
<dbReference type="EMBL" id="HBFB01002523">
    <property type="protein sequence ID" value="CAD8665238.1"/>
    <property type="molecule type" value="Transcribed_RNA"/>
</dbReference>
<feature type="domain" description="GST C-terminal" evidence="7">
    <location>
        <begin position="81"/>
        <end position="213"/>
    </location>
</feature>
<keyword evidence="4" id="KW-0808">Transferase</keyword>
<evidence type="ECO:0000313" key="8">
    <source>
        <dbReference type="EMBL" id="CAD8665238.1"/>
    </source>
</evidence>
<dbReference type="PANTHER" id="PTHR11571">
    <property type="entry name" value="GLUTATHIONE S-TRANSFERASE"/>
    <property type="match status" value="1"/>
</dbReference>
<dbReference type="Pfam" id="PF02798">
    <property type="entry name" value="GST_N"/>
    <property type="match status" value="1"/>
</dbReference>
<comment type="similarity">
    <text evidence="2">Belongs to the GST superfamily. Mu family.</text>
</comment>
<evidence type="ECO:0000259" key="6">
    <source>
        <dbReference type="PROSITE" id="PS50404"/>
    </source>
</evidence>
<gene>
    <name evidence="8" type="ORF">CLEI1391_LOCUS1282</name>
</gene>
<dbReference type="InterPro" id="IPR010987">
    <property type="entry name" value="Glutathione-S-Trfase_C-like"/>
</dbReference>
<evidence type="ECO:0000256" key="2">
    <source>
        <dbReference type="ARBA" id="ARBA00005861"/>
    </source>
</evidence>
<comment type="function">
    <text evidence="1">Conjugation of reduced glutathione to a wide number of exogenous and endogenous hydrophobic electrophiles.</text>
</comment>
<reference evidence="8" key="1">
    <citation type="submission" date="2021-01" db="EMBL/GenBank/DDBJ databases">
        <authorList>
            <person name="Corre E."/>
            <person name="Pelletier E."/>
            <person name="Niang G."/>
            <person name="Scheremetjew M."/>
            <person name="Finn R."/>
            <person name="Kale V."/>
            <person name="Holt S."/>
            <person name="Cochrane G."/>
            <person name="Meng A."/>
            <person name="Brown T."/>
            <person name="Cohen L."/>
        </authorList>
    </citation>
    <scope>NUCLEOTIDE SEQUENCE</scope>
    <source>
        <strain evidence="8">SAG 11-49</strain>
    </source>
</reference>
<dbReference type="SFLD" id="SFLDG01205">
    <property type="entry name" value="AMPS.1"/>
    <property type="match status" value="1"/>
</dbReference>
<organism evidence="8">
    <name type="scientific">Chlamydomonas leiostraca</name>
    <dbReference type="NCBI Taxonomy" id="1034604"/>
    <lineage>
        <taxon>Eukaryota</taxon>
        <taxon>Viridiplantae</taxon>
        <taxon>Chlorophyta</taxon>
        <taxon>core chlorophytes</taxon>
        <taxon>Chlorophyceae</taxon>
        <taxon>CS clade</taxon>
        <taxon>Chlamydomonadales</taxon>
        <taxon>Chlamydomonadaceae</taxon>
        <taxon>Chlamydomonas</taxon>
    </lineage>
</organism>
<dbReference type="PROSITE" id="PS50405">
    <property type="entry name" value="GST_CTER"/>
    <property type="match status" value="1"/>
</dbReference>
<dbReference type="InterPro" id="IPR004046">
    <property type="entry name" value="GST_C"/>
</dbReference>
<dbReference type="SFLD" id="SFLDS00019">
    <property type="entry name" value="Glutathione_Transferase_(cytos"/>
    <property type="match status" value="1"/>
</dbReference>
<evidence type="ECO:0000256" key="1">
    <source>
        <dbReference type="ARBA" id="ARBA00003701"/>
    </source>
</evidence>
<dbReference type="PANTHER" id="PTHR11571:SF222">
    <property type="entry name" value="GLUTATHIONE TRANSFERASE"/>
    <property type="match status" value="1"/>
</dbReference>
<comment type="catalytic activity">
    <reaction evidence="5">
        <text>RX + glutathione = an S-substituted glutathione + a halide anion + H(+)</text>
        <dbReference type="Rhea" id="RHEA:16437"/>
        <dbReference type="ChEBI" id="CHEBI:15378"/>
        <dbReference type="ChEBI" id="CHEBI:16042"/>
        <dbReference type="ChEBI" id="CHEBI:17792"/>
        <dbReference type="ChEBI" id="CHEBI:57925"/>
        <dbReference type="ChEBI" id="CHEBI:90779"/>
        <dbReference type="EC" id="2.5.1.18"/>
    </reaction>
</comment>
<evidence type="ECO:0000256" key="3">
    <source>
        <dbReference type="ARBA" id="ARBA00012452"/>
    </source>
</evidence>
<dbReference type="InterPro" id="IPR004045">
    <property type="entry name" value="Glutathione_S-Trfase_N"/>
</dbReference>
<dbReference type="InterPro" id="IPR036282">
    <property type="entry name" value="Glutathione-S-Trfase_C_sf"/>
</dbReference>
<evidence type="ECO:0000259" key="7">
    <source>
        <dbReference type="PROSITE" id="PS50405"/>
    </source>
</evidence>
<proteinExistence type="inferred from homology"/>
<dbReference type="CDD" id="cd03039">
    <property type="entry name" value="GST_N_Sigma_like"/>
    <property type="match status" value="1"/>
</dbReference>
<dbReference type="Pfam" id="PF14497">
    <property type="entry name" value="GST_C_3"/>
    <property type="match status" value="1"/>
</dbReference>